<protein>
    <submittedName>
        <fullName evidence="1">Uncharacterized protein</fullName>
    </submittedName>
</protein>
<accession>A0A7W6GPM2</accession>
<proteinExistence type="predicted"/>
<name>A0A7W6GPM2_9SPHN</name>
<dbReference type="AlphaFoldDB" id="A0A7W6GPM2"/>
<evidence type="ECO:0000313" key="2">
    <source>
        <dbReference type="Proteomes" id="UP000552757"/>
    </source>
</evidence>
<sequence>MKRTALAWVICSAVALLLGYQTFARFYQEALIPEKLKTGWFYTRGECGGMFGTEGGFAVSIKPDVSAAIRREGLRYFRDVHHSRGHGGSRTFEHWVQTPVPESWWSDGVPPSLYCGSRAWLWPKAVIPALKAPGAYYNAKGHATLIVIPDQNLAVYLWRDR</sequence>
<evidence type="ECO:0000313" key="1">
    <source>
        <dbReference type="EMBL" id="MBB3981154.1"/>
    </source>
</evidence>
<dbReference type="EMBL" id="JACIEB010000001">
    <property type="protein sequence ID" value="MBB3981154.1"/>
    <property type="molecule type" value="Genomic_DNA"/>
</dbReference>
<keyword evidence="2" id="KW-1185">Reference proteome</keyword>
<comment type="caution">
    <text evidence="1">The sequence shown here is derived from an EMBL/GenBank/DDBJ whole genome shotgun (WGS) entry which is preliminary data.</text>
</comment>
<organism evidence="1 2">
    <name type="scientific">Sphingobium fontiphilum</name>
    <dbReference type="NCBI Taxonomy" id="944425"/>
    <lineage>
        <taxon>Bacteria</taxon>
        <taxon>Pseudomonadati</taxon>
        <taxon>Pseudomonadota</taxon>
        <taxon>Alphaproteobacteria</taxon>
        <taxon>Sphingomonadales</taxon>
        <taxon>Sphingomonadaceae</taxon>
        <taxon>Sphingobium</taxon>
    </lineage>
</organism>
<gene>
    <name evidence="1" type="ORF">GGR44_000785</name>
</gene>
<dbReference type="RefSeq" id="WP_183954101.1">
    <property type="nucleotide sequence ID" value="NZ_JACIEB010000001.1"/>
</dbReference>
<dbReference type="Proteomes" id="UP000552757">
    <property type="component" value="Unassembled WGS sequence"/>
</dbReference>
<reference evidence="1 2" key="1">
    <citation type="submission" date="2020-08" db="EMBL/GenBank/DDBJ databases">
        <title>Genomic Encyclopedia of Type Strains, Phase IV (KMG-IV): sequencing the most valuable type-strain genomes for metagenomic binning, comparative biology and taxonomic classification.</title>
        <authorList>
            <person name="Goeker M."/>
        </authorList>
    </citation>
    <scope>NUCLEOTIDE SEQUENCE [LARGE SCALE GENOMIC DNA]</scope>
    <source>
        <strain evidence="1 2">DSM 29348</strain>
    </source>
</reference>